<proteinExistence type="predicted"/>
<feature type="domain" description="Beta-lactamase-related" evidence="3">
    <location>
        <begin position="117"/>
        <end position="400"/>
    </location>
</feature>
<name>A0A516H153_9PROT</name>
<evidence type="ECO:0000256" key="2">
    <source>
        <dbReference type="SAM" id="SignalP"/>
    </source>
</evidence>
<dbReference type="RefSeq" id="WP_144068467.1">
    <property type="nucleotide sequence ID" value="NZ_CP041636.1"/>
</dbReference>
<dbReference type="Proteomes" id="UP000317496">
    <property type="component" value="Chromosome"/>
</dbReference>
<evidence type="ECO:0000313" key="4">
    <source>
        <dbReference type="EMBL" id="QDO97486.1"/>
    </source>
</evidence>
<dbReference type="OrthoDB" id="9814204at2"/>
<organism evidence="4 5">
    <name type="scientific">Ferrovibrio terrae</name>
    <dbReference type="NCBI Taxonomy" id="2594003"/>
    <lineage>
        <taxon>Bacteria</taxon>
        <taxon>Pseudomonadati</taxon>
        <taxon>Pseudomonadota</taxon>
        <taxon>Alphaproteobacteria</taxon>
        <taxon>Rhodospirillales</taxon>
        <taxon>Rhodospirillaceae</taxon>
        <taxon>Ferrovibrio</taxon>
    </lineage>
</organism>
<feature type="compositionally biased region" description="Low complexity" evidence="1">
    <location>
        <begin position="23"/>
        <end position="35"/>
    </location>
</feature>
<dbReference type="Gene3D" id="3.40.710.10">
    <property type="entry name" value="DD-peptidase/beta-lactamase superfamily"/>
    <property type="match status" value="1"/>
</dbReference>
<keyword evidence="2" id="KW-0732">Signal</keyword>
<evidence type="ECO:0000256" key="1">
    <source>
        <dbReference type="SAM" id="MobiDB-lite"/>
    </source>
</evidence>
<sequence length="425" mass="46209">MRSAALLVVLALPLAACTTSGRAPTAQPASAPSATGIRVNPGGPDLERYTNNAGEYPRATAANWRSPAYSVDGFSRLEDILNTRRVPRAETPSPWRRAAAEPAVQYLIPPVRGGGRATIDGYLARNPATGLLVAVDDTIQIERYQYARSETHRFVSFSMAKTICAILVGLAVADGAITSIEDTAEKYVPALTGSEYGRTPIRHLLTMSSGVQFREDYDGADDAARLSRALLLGPGGAGAVRQFNTRDAEPGARWYYASSETFVLGLVLTGALKRPVAEYLSERLWQPIGAEADANWVIDRTGQETTHGTFSAVLRDYARLGRLLANGGKAGDRQVIPADWLREMTRPHFNSNQTGRWLGYGFQTWIFPENDGSFALLGVRGQTLFVDPARKLIMVHTAVRPDARDAGGAEATALWRGLRLHFPRQ</sequence>
<keyword evidence="5" id="KW-1185">Reference proteome</keyword>
<evidence type="ECO:0000313" key="5">
    <source>
        <dbReference type="Proteomes" id="UP000317496"/>
    </source>
</evidence>
<protein>
    <submittedName>
        <fullName evidence="4">Serine hydrolase</fullName>
    </submittedName>
</protein>
<dbReference type="AlphaFoldDB" id="A0A516H153"/>
<dbReference type="PANTHER" id="PTHR43283">
    <property type="entry name" value="BETA-LACTAMASE-RELATED"/>
    <property type="match status" value="1"/>
</dbReference>
<dbReference type="InterPro" id="IPR050789">
    <property type="entry name" value="Diverse_Enzym_Activities"/>
</dbReference>
<keyword evidence="4" id="KW-0378">Hydrolase</keyword>
<dbReference type="PANTHER" id="PTHR43283:SF14">
    <property type="entry name" value="BLL8153 PROTEIN"/>
    <property type="match status" value="1"/>
</dbReference>
<dbReference type="SUPFAM" id="SSF56601">
    <property type="entry name" value="beta-lactamase/transpeptidase-like"/>
    <property type="match status" value="1"/>
</dbReference>
<feature type="signal peptide" evidence="2">
    <location>
        <begin position="1"/>
        <end position="25"/>
    </location>
</feature>
<dbReference type="InterPro" id="IPR001466">
    <property type="entry name" value="Beta-lactam-related"/>
</dbReference>
<dbReference type="InterPro" id="IPR012338">
    <property type="entry name" value="Beta-lactam/transpept-like"/>
</dbReference>
<dbReference type="GO" id="GO:0016787">
    <property type="term" value="F:hydrolase activity"/>
    <property type="evidence" value="ECO:0007669"/>
    <property type="project" value="UniProtKB-KW"/>
</dbReference>
<feature type="region of interest" description="Disordered" evidence="1">
    <location>
        <begin position="21"/>
        <end position="51"/>
    </location>
</feature>
<dbReference type="Pfam" id="PF00144">
    <property type="entry name" value="Beta-lactamase"/>
    <property type="match status" value="1"/>
</dbReference>
<accession>A0A516H153</accession>
<feature type="chain" id="PRO_5021919145" evidence="2">
    <location>
        <begin position="26"/>
        <end position="425"/>
    </location>
</feature>
<reference evidence="4 5" key="1">
    <citation type="submission" date="2019-07" db="EMBL/GenBank/DDBJ databases">
        <title>Genome sequencing for Ferrovibrio sp. K5.</title>
        <authorList>
            <person name="Park S.-J."/>
        </authorList>
    </citation>
    <scope>NUCLEOTIDE SEQUENCE [LARGE SCALE GENOMIC DNA]</scope>
    <source>
        <strain evidence="4 5">K5</strain>
    </source>
</reference>
<dbReference type="KEGG" id="fer:FNB15_09500"/>
<dbReference type="EMBL" id="CP041636">
    <property type="protein sequence ID" value="QDO97486.1"/>
    <property type="molecule type" value="Genomic_DNA"/>
</dbReference>
<gene>
    <name evidence="4" type="ORF">FNB15_09500</name>
</gene>
<evidence type="ECO:0000259" key="3">
    <source>
        <dbReference type="Pfam" id="PF00144"/>
    </source>
</evidence>